<evidence type="ECO:0000313" key="3">
    <source>
        <dbReference type="EMBL" id="KAK1661546.1"/>
    </source>
</evidence>
<sequence length="359" mass="40369">MADDDADILPPYIEEGEEEAAASKQLRRQQSKRKKPRERMPWEFATQEEEAKAEARLALERQLIVHDPKTGDTCFTRVWFLDLTIFDLDEETQYGPMRYVNSTIGDDHRLVGSLNVLCLKIISSDVAYPINVYGTVIVRDNLDYKCINIFRRDRNNCQQVTSKNEDLILTGPTRGVVFRGAAFFEINLMLREDGEGNDRQFSKALIDVLLGRINSKVCSRTVPSWLSDVQLVFSYVKNALEATIKIKVLSGPEVFHGEITACTTEVPNNFVMYDSDVGGGMAVDDGGIIPLLRHVVAVSVDEMLILNIGAHYADHSGNMSSCVRKFTPVIKGADEDEFTCGPYIMQMEVIWSTLFLPRG</sequence>
<accession>A0AAD8SNJ8</accession>
<evidence type="ECO:0000256" key="1">
    <source>
        <dbReference type="SAM" id="MobiDB-lite"/>
    </source>
</evidence>
<dbReference type="InterPro" id="IPR046533">
    <property type="entry name" value="DUF6598"/>
</dbReference>
<dbReference type="PANTHER" id="PTHR33065:SF163">
    <property type="entry name" value="OS05G0112700 PROTEIN"/>
    <property type="match status" value="1"/>
</dbReference>
<dbReference type="Pfam" id="PF20241">
    <property type="entry name" value="DUF6598"/>
    <property type="match status" value="1"/>
</dbReference>
<organism evidence="3 4">
    <name type="scientific">Lolium multiflorum</name>
    <name type="common">Italian ryegrass</name>
    <name type="synonym">Lolium perenne subsp. multiflorum</name>
    <dbReference type="NCBI Taxonomy" id="4521"/>
    <lineage>
        <taxon>Eukaryota</taxon>
        <taxon>Viridiplantae</taxon>
        <taxon>Streptophyta</taxon>
        <taxon>Embryophyta</taxon>
        <taxon>Tracheophyta</taxon>
        <taxon>Spermatophyta</taxon>
        <taxon>Magnoliopsida</taxon>
        <taxon>Liliopsida</taxon>
        <taxon>Poales</taxon>
        <taxon>Poaceae</taxon>
        <taxon>BOP clade</taxon>
        <taxon>Pooideae</taxon>
        <taxon>Poodae</taxon>
        <taxon>Poeae</taxon>
        <taxon>Poeae Chloroplast Group 2 (Poeae type)</taxon>
        <taxon>Loliodinae</taxon>
        <taxon>Loliinae</taxon>
        <taxon>Lolium</taxon>
    </lineage>
</organism>
<dbReference type="EMBL" id="JAUUTY010000003">
    <property type="protein sequence ID" value="KAK1661546.1"/>
    <property type="molecule type" value="Genomic_DNA"/>
</dbReference>
<protein>
    <recommendedName>
        <fullName evidence="2">DUF6598 domain-containing protein</fullName>
    </recommendedName>
</protein>
<feature type="domain" description="DUF6598" evidence="2">
    <location>
        <begin position="113"/>
        <end position="349"/>
    </location>
</feature>
<comment type="caution">
    <text evidence="3">The sequence shown here is derived from an EMBL/GenBank/DDBJ whole genome shotgun (WGS) entry which is preliminary data.</text>
</comment>
<feature type="compositionally biased region" description="Basic residues" evidence="1">
    <location>
        <begin position="25"/>
        <end position="37"/>
    </location>
</feature>
<dbReference type="AlphaFoldDB" id="A0AAD8SNJ8"/>
<dbReference type="PANTHER" id="PTHR33065">
    <property type="entry name" value="OS07G0486400 PROTEIN"/>
    <property type="match status" value="1"/>
</dbReference>
<reference evidence="3" key="1">
    <citation type="submission" date="2023-07" db="EMBL/GenBank/DDBJ databases">
        <title>A chromosome-level genome assembly of Lolium multiflorum.</title>
        <authorList>
            <person name="Chen Y."/>
            <person name="Copetti D."/>
            <person name="Kolliker R."/>
            <person name="Studer B."/>
        </authorList>
    </citation>
    <scope>NUCLEOTIDE SEQUENCE</scope>
    <source>
        <strain evidence="3">02402/16</strain>
        <tissue evidence="3">Leaf</tissue>
    </source>
</reference>
<evidence type="ECO:0000259" key="2">
    <source>
        <dbReference type="Pfam" id="PF20241"/>
    </source>
</evidence>
<name>A0AAD8SNJ8_LOLMU</name>
<proteinExistence type="predicted"/>
<dbReference type="Proteomes" id="UP001231189">
    <property type="component" value="Unassembled WGS sequence"/>
</dbReference>
<evidence type="ECO:0000313" key="4">
    <source>
        <dbReference type="Proteomes" id="UP001231189"/>
    </source>
</evidence>
<feature type="region of interest" description="Disordered" evidence="1">
    <location>
        <begin position="1"/>
        <end position="42"/>
    </location>
</feature>
<keyword evidence="4" id="KW-1185">Reference proteome</keyword>
<gene>
    <name evidence="3" type="ORF">QYE76_049705</name>
</gene>